<keyword evidence="1" id="KW-1133">Transmembrane helix</keyword>
<organism evidence="2 3">
    <name type="scientific">Suillus placidus</name>
    <dbReference type="NCBI Taxonomy" id="48579"/>
    <lineage>
        <taxon>Eukaryota</taxon>
        <taxon>Fungi</taxon>
        <taxon>Dikarya</taxon>
        <taxon>Basidiomycota</taxon>
        <taxon>Agaricomycotina</taxon>
        <taxon>Agaricomycetes</taxon>
        <taxon>Agaricomycetidae</taxon>
        <taxon>Boletales</taxon>
        <taxon>Suillineae</taxon>
        <taxon>Suillaceae</taxon>
        <taxon>Suillus</taxon>
    </lineage>
</organism>
<keyword evidence="3" id="KW-1185">Reference proteome</keyword>
<evidence type="ECO:0000313" key="3">
    <source>
        <dbReference type="Proteomes" id="UP000714275"/>
    </source>
</evidence>
<sequence length="153" mass="16800">MLRAFPKQHTSESNNSCELIQVTYQKLVSPSLTEVEAVAAVRFWCSVLIDIIAIFCLQLGGLVIKYRRYEFKVKKRWILKVPITPSPTSKPLFVDQSIGLLSSQNPQPVAHGNPLGSPISLDACGTSVVGLVSNGPTTIFLTMTPSTAEVWRI</sequence>
<dbReference type="EMBL" id="JABBWD010000117">
    <property type="protein sequence ID" value="KAG1764881.1"/>
    <property type="molecule type" value="Genomic_DNA"/>
</dbReference>
<comment type="caution">
    <text evidence="2">The sequence shown here is derived from an EMBL/GenBank/DDBJ whole genome shotgun (WGS) entry which is preliminary data.</text>
</comment>
<reference evidence="2" key="1">
    <citation type="journal article" date="2020" name="New Phytol.">
        <title>Comparative genomics reveals dynamic genome evolution in host specialist ectomycorrhizal fungi.</title>
        <authorList>
            <person name="Lofgren L.A."/>
            <person name="Nguyen N.H."/>
            <person name="Vilgalys R."/>
            <person name="Ruytinx J."/>
            <person name="Liao H.L."/>
            <person name="Branco S."/>
            <person name="Kuo A."/>
            <person name="LaButti K."/>
            <person name="Lipzen A."/>
            <person name="Andreopoulos W."/>
            <person name="Pangilinan J."/>
            <person name="Riley R."/>
            <person name="Hundley H."/>
            <person name="Na H."/>
            <person name="Barry K."/>
            <person name="Grigoriev I.V."/>
            <person name="Stajich J.E."/>
            <person name="Kennedy P.G."/>
        </authorList>
    </citation>
    <scope>NUCLEOTIDE SEQUENCE</scope>
    <source>
        <strain evidence="2">DOB743</strain>
    </source>
</reference>
<keyword evidence="1" id="KW-0472">Membrane</keyword>
<evidence type="ECO:0000256" key="1">
    <source>
        <dbReference type="SAM" id="Phobius"/>
    </source>
</evidence>
<feature type="transmembrane region" description="Helical" evidence="1">
    <location>
        <begin position="41"/>
        <end position="66"/>
    </location>
</feature>
<gene>
    <name evidence="2" type="ORF">EV702DRAFT_1153149</name>
</gene>
<name>A0A9P6ZGQ0_9AGAM</name>
<protein>
    <submittedName>
        <fullName evidence="2">Uncharacterized protein</fullName>
    </submittedName>
</protein>
<accession>A0A9P6ZGQ0</accession>
<keyword evidence="1" id="KW-0812">Transmembrane</keyword>
<proteinExistence type="predicted"/>
<dbReference type="Proteomes" id="UP000714275">
    <property type="component" value="Unassembled WGS sequence"/>
</dbReference>
<dbReference type="AlphaFoldDB" id="A0A9P6ZGQ0"/>
<evidence type="ECO:0000313" key="2">
    <source>
        <dbReference type="EMBL" id="KAG1764881.1"/>
    </source>
</evidence>